<feature type="domain" description="Alpha-L-glutamate ligase-related protein ATP-grasp" evidence="1">
    <location>
        <begin position="82"/>
        <end position="339"/>
    </location>
</feature>
<dbReference type="RefSeq" id="WP_009149314.1">
    <property type="nucleotide sequence ID" value="NZ_GL890948.1"/>
</dbReference>
<dbReference type="eggNOG" id="COG0189">
    <property type="taxonomic scope" value="Bacteria"/>
</dbReference>
<organism evidence="2 3">
    <name type="scientific">Moorena producens 3L</name>
    <dbReference type="NCBI Taxonomy" id="489825"/>
    <lineage>
        <taxon>Bacteria</taxon>
        <taxon>Bacillati</taxon>
        <taxon>Cyanobacteriota</taxon>
        <taxon>Cyanophyceae</taxon>
        <taxon>Coleofasciculales</taxon>
        <taxon>Coleofasciculaceae</taxon>
        <taxon>Moorena</taxon>
    </lineage>
</organism>
<sequence>MYNLNDFLKYANVSQRPILEIALEALRLRFSSPYLDLSEYLDFKLYLNDLTLSEKAAFCGHRMQSTLIEILVDEYSKFMSIDKVTMYLLFRASGFPTPEIHAIYRSRRPSVLLNIATPQDLEDYLRKPGSLPIYFKRSSGSYGHGNTLADHLNGDMLHLGTGSSEPLRDFCCSLDDGGTLGWILQEPLTAHSEIAEISGTEKISSIRIHTILLDSGPQIMKAIFKVNVGNLDCDNFLNGTSGNLLAAVDIKTGKIFRIISGTGLDQIENPLHPKTGRNLLGFQIPYWNKVVELVIEAHLAFPGYLCPSWDVAICETGPTILELGYFGDANVSQHAYRRGFMDPEFMNFLQIWKINKMLYMTPKRRRKLLASSGASSIKGHVGIKRYHWQW</sequence>
<gene>
    <name evidence="2" type="ORF">LYNGBM3L_47620</name>
</gene>
<dbReference type="HOGENOM" id="CLU_773583_0_0_3"/>
<dbReference type="Pfam" id="PF14397">
    <property type="entry name" value="ATPgrasp_ST"/>
    <property type="match status" value="1"/>
</dbReference>
<evidence type="ECO:0000313" key="2">
    <source>
        <dbReference type="EMBL" id="EGJ30678.1"/>
    </source>
</evidence>
<dbReference type="Proteomes" id="UP000003959">
    <property type="component" value="Unassembled WGS sequence"/>
</dbReference>
<evidence type="ECO:0000313" key="3">
    <source>
        <dbReference type="Proteomes" id="UP000003959"/>
    </source>
</evidence>
<dbReference type="AlphaFoldDB" id="F4XXK0"/>
<reference evidence="3" key="1">
    <citation type="journal article" date="2011" name="Proc. Natl. Acad. Sci. U.S.A.">
        <title>Genomic insights into the physiology and ecology of the marine filamentous cyanobacterium Lyngbya majuscula.</title>
        <authorList>
            <person name="Jones A.C."/>
            <person name="Monroe E.A."/>
            <person name="Podell S."/>
            <person name="Hess W.R."/>
            <person name="Klages S."/>
            <person name="Esquenazi E."/>
            <person name="Niessen S."/>
            <person name="Hoover H."/>
            <person name="Rothmann M."/>
            <person name="Lasken R.S."/>
            <person name="Yates J.R.III."/>
            <person name="Reinhardt R."/>
            <person name="Kube M."/>
            <person name="Burkart M.D."/>
            <person name="Allen E.E."/>
            <person name="Dorrestein P.C."/>
            <person name="Gerwick W.H."/>
            <person name="Gerwick L."/>
        </authorList>
    </citation>
    <scope>NUCLEOTIDE SEQUENCE [LARGE SCALE GENOMIC DNA]</scope>
    <source>
        <strain evidence="3">3L</strain>
    </source>
</reference>
<keyword evidence="3" id="KW-1185">Reference proteome</keyword>
<proteinExistence type="predicted"/>
<protein>
    <recommendedName>
        <fullName evidence="1">Alpha-L-glutamate ligase-related protein ATP-grasp domain-containing protein</fullName>
    </recommendedName>
</protein>
<name>F4XXK0_9CYAN</name>
<dbReference type="EMBL" id="GL890948">
    <property type="protein sequence ID" value="EGJ30678.1"/>
    <property type="molecule type" value="Genomic_DNA"/>
</dbReference>
<dbReference type="OrthoDB" id="8736147at2"/>
<accession>F4XXK0</accession>
<dbReference type="InterPro" id="IPR039523">
    <property type="entry name" value="RimK-rel_E_lig_ATP-grasp"/>
</dbReference>
<evidence type="ECO:0000259" key="1">
    <source>
        <dbReference type="Pfam" id="PF14397"/>
    </source>
</evidence>